<gene>
    <name evidence="3" type="ORF">ACFSHS_13020</name>
</gene>
<comment type="caution">
    <text evidence="3">The sequence shown here is derived from an EMBL/GenBank/DDBJ whole genome shotgun (WGS) entry which is preliminary data.</text>
</comment>
<evidence type="ECO:0000256" key="1">
    <source>
        <dbReference type="SAM" id="MobiDB-lite"/>
    </source>
</evidence>
<keyword evidence="2" id="KW-0812">Transmembrane</keyword>
<feature type="transmembrane region" description="Helical" evidence="2">
    <location>
        <begin position="212"/>
        <end position="232"/>
    </location>
</feature>
<evidence type="ECO:0000313" key="3">
    <source>
        <dbReference type="EMBL" id="MFD2092493.1"/>
    </source>
</evidence>
<protein>
    <submittedName>
        <fullName evidence="3">Uncharacterized protein</fullName>
    </submittedName>
</protein>
<feature type="transmembrane region" description="Helical" evidence="2">
    <location>
        <begin position="144"/>
        <end position="167"/>
    </location>
</feature>
<evidence type="ECO:0000313" key="4">
    <source>
        <dbReference type="Proteomes" id="UP001597402"/>
    </source>
</evidence>
<feature type="compositionally biased region" description="Pro residues" evidence="1">
    <location>
        <begin position="71"/>
        <end position="103"/>
    </location>
</feature>
<feature type="transmembrane region" description="Helical" evidence="2">
    <location>
        <begin position="238"/>
        <end position="254"/>
    </location>
</feature>
<evidence type="ECO:0000256" key="2">
    <source>
        <dbReference type="SAM" id="Phobius"/>
    </source>
</evidence>
<keyword evidence="2" id="KW-1133">Transmembrane helix</keyword>
<keyword evidence="4" id="KW-1185">Reference proteome</keyword>
<feature type="compositionally biased region" description="Low complexity" evidence="1">
    <location>
        <begin position="42"/>
        <end position="67"/>
    </location>
</feature>
<feature type="transmembrane region" description="Helical" evidence="2">
    <location>
        <begin position="179"/>
        <end position="200"/>
    </location>
</feature>
<sequence length="259" mass="26015">MSPSEPHPPVETGGRKPPTTQEIPVVQPAGGTSTQQLPPHPDATTPAPVPAVDAPVPTGPVDFVPGLPGLGTPPPPAPPAPPVAPPPPGATPTGATPPAPPPGATSHPQAPGTPGRVWPETLESDAPAVGARKKRSAARPLDRGALLGLGLVVLSVVLLELGLTLGFGGESYWSVVTLWSGFATVCALLALTAFAAFFPAGDAHRSGPAWRVAAAGLVGLAVFWLLVVLPVVDSDRGFVLTAALAALGGALWIGPRRKD</sequence>
<dbReference type="EMBL" id="JBHUHP010000011">
    <property type="protein sequence ID" value="MFD2092493.1"/>
    <property type="molecule type" value="Genomic_DNA"/>
</dbReference>
<name>A0ABW4XC82_9ACTN</name>
<dbReference type="RefSeq" id="WP_376876501.1">
    <property type="nucleotide sequence ID" value="NZ_JBHUHP010000011.1"/>
</dbReference>
<dbReference type="Proteomes" id="UP001597402">
    <property type="component" value="Unassembled WGS sequence"/>
</dbReference>
<reference evidence="4" key="1">
    <citation type="journal article" date="2019" name="Int. J. Syst. Evol. Microbiol.">
        <title>The Global Catalogue of Microorganisms (GCM) 10K type strain sequencing project: providing services to taxonomists for standard genome sequencing and annotation.</title>
        <authorList>
            <consortium name="The Broad Institute Genomics Platform"/>
            <consortium name="The Broad Institute Genome Sequencing Center for Infectious Disease"/>
            <person name="Wu L."/>
            <person name="Ma J."/>
        </authorList>
    </citation>
    <scope>NUCLEOTIDE SEQUENCE [LARGE SCALE GENOMIC DNA]</scope>
    <source>
        <strain evidence="4">JCM 3338</strain>
    </source>
</reference>
<proteinExistence type="predicted"/>
<organism evidence="3 4">
    <name type="scientific">Blastococcus deserti</name>
    <dbReference type="NCBI Taxonomy" id="2259033"/>
    <lineage>
        <taxon>Bacteria</taxon>
        <taxon>Bacillati</taxon>
        <taxon>Actinomycetota</taxon>
        <taxon>Actinomycetes</taxon>
        <taxon>Geodermatophilales</taxon>
        <taxon>Geodermatophilaceae</taxon>
        <taxon>Blastococcus</taxon>
    </lineage>
</organism>
<keyword evidence="2" id="KW-0472">Membrane</keyword>
<feature type="region of interest" description="Disordered" evidence="1">
    <location>
        <begin position="1"/>
        <end position="121"/>
    </location>
</feature>
<accession>A0ABW4XC82</accession>